<dbReference type="HOGENOM" id="CLU_001724_2_2_1"/>
<sequence length="465" mass="51123">MPEEAPLTSSHHIVVFPFMAQGHTIPLLYLCNALSSMGHRSTIITTPLNAISMRRTLDCQNPKIRLIELPFPEEPAVPRNCENTDQLPSVDLFVPFLKATQKLRPQFDQILEELTVIDPPICIVSDFFHGWTLDSAKRLGIPRLVFHGMGAYSMSICKSVCVHYPQKGLTETEPFRVPGMPSPVVITRAELSSPVKDLDPNDPSFQLLCEVGLADIESDGVLVNTFYELEPAWVDCFEGFYKKGSRAWCVGPLCLYSRSPQDALDSNPCIDWLGRQEVGSVVYVSFGTQVAVSRGQMREIALGLERSGAKYLWVVRGEEGEEFEERENGLIARVWVPQVAVLCHVAIGGFMSHCGWNSVLESLVHGVPILGWGMIAEQQLNAKVVEEVLGVGIRVLEEGEGEGGNLVEGEVISGKVAELMRGERGRKARRRAAEVAEAAREAVAPGGSSYTALANLVEDLAGKRR</sequence>
<dbReference type="EMBL" id="KI393807">
    <property type="protein sequence ID" value="ERN07253.1"/>
    <property type="molecule type" value="Genomic_DNA"/>
</dbReference>
<evidence type="ECO:0000313" key="4">
    <source>
        <dbReference type="Proteomes" id="UP000017836"/>
    </source>
</evidence>
<dbReference type="InterPro" id="IPR002213">
    <property type="entry name" value="UDP_glucos_trans"/>
</dbReference>
<dbReference type="GO" id="GO:0035251">
    <property type="term" value="F:UDP-glucosyltransferase activity"/>
    <property type="evidence" value="ECO:0000318"/>
    <property type="project" value="GO_Central"/>
</dbReference>
<dbReference type="Proteomes" id="UP000017836">
    <property type="component" value="Unassembled WGS sequence"/>
</dbReference>
<dbReference type="Pfam" id="PF00201">
    <property type="entry name" value="UDPGT"/>
    <property type="match status" value="1"/>
</dbReference>
<keyword evidence="4" id="KW-1185">Reference proteome</keyword>
<comment type="similarity">
    <text evidence="1">Belongs to the UDP-glycosyltransferase family.</text>
</comment>
<evidence type="ECO:0000313" key="3">
    <source>
        <dbReference type="EMBL" id="ERN07253.1"/>
    </source>
</evidence>
<dbReference type="OrthoDB" id="5835829at2759"/>
<dbReference type="FunFam" id="3.40.50.2000:FF:000060">
    <property type="entry name" value="Glycosyltransferase"/>
    <property type="match status" value="1"/>
</dbReference>
<gene>
    <name evidence="3" type="ORF">AMTR_s00019p00196150</name>
</gene>
<evidence type="ECO:0008006" key="5">
    <source>
        <dbReference type="Google" id="ProtNLM"/>
    </source>
</evidence>
<dbReference type="Gramene" id="ERN07253">
    <property type="protein sequence ID" value="ERN07253"/>
    <property type="gene ID" value="AMTR_s00019p00196150"/>
</dbReference>
<protein>
    <recommendedName>
        <fullName evidence="5">Glycosyltransferase</fullName>
    </recommendedName>
</protein>
<organism evidence="3 4">
    <name type="scientific">Amborella trichopoda</name>
    <dbReference type="NCBI Taxonomy" id="13333"/>
    <lineage>
        <taxon>Eukaryota</taxon>
        <taxon>Viridiplantae</taxon>
        <taxon>Streptophyta</taxon>
        <taxon>Embryophyta</taxon>
        <taxon>Tracheophyta</taxon>
        <taxon>Spermatophyta</taxon>
        <taxon>Magnoliopsida</taxon>
        <taxon>Amborellales</taxon>
        <taxon>Amborellaceae</taxon>
        <taxon>Amborella</taxon>
    </lineage>
</organism>
<dbReference type="SUPFAM" id="SSF53756">
    <property type="entry name" value="UDP-Glycosyltransferase/glycogen phosphorylase"/>
    <property type="match status" value="1"/>
</dbReference>
<dbReference type="PANTHER" id="PTHR48047">
    <property type="entry name" value="GLYCOSYLTRANSFERASE"/>
    <property type="match status" value="1"/>
</dbReference>
<dbReference type="AlphaFoldDB" id="W1PH20"/>
<dbReference type="OMA" id="FHGMSAF"/>
<dbReference type="PANTHER" id="PTHR48047:SF218">
    <property type="entry name" value="GLYCOSYLTRANSFERASE"/>
    <property type="match status" value="1"/>
</dbReference>
<proteinExistence type="inferred from homology"/>
<reference evidence="4" key="1">
    <citation type="journal article" date="2013" name="Science">
        <title>The Amborella genome and the evolution of flowering plants.</title>
        <authorList>
            <consortium name="Amborella Genome Project"/>
        </authorList>
    </citation>
    <scope>NUCLEOTIDE SEQUENCE [LARGE SCALE GENOMIC DNA]</scope>
</reference>
<keyword evidence="2" id="KW-0808">Transferase</keyword>
<name>W1PH20_AMBTC</name>
<evidence type="ECO:0000256" key="1">
    <source>
        <dbReference type="ARBA" id="ARBA00009995"/>
    </source>
</evidence>
<evidence type="ECO:0000256" key="2">
    <source>
        <dbReference type="ARBA" id="ARBA00022679"/>
    </source>
</evidence>
<dbReference type="KEGG" id="atr:18435470"/>
<dbReference type="CDD" id="cd03784">
    <property type="entry name" value="GT1_Gtf-like"/>
    <property type="match status" value="1"/>
</dbReference>
<dbReference type="Gene3D" id="3.40.50.2000">
    <property type="entry name" value="Glycogen Phosphorylase B"/>
    <property type="match status" value="2"/>
</dbReference>
<dbReference type="eggNOG" id="KOG1192">
    <property type="taxonomic scope" value="Eukaryota"/>
</dbReference>
<accession>W1PH20</accession>